<keyword evidence="1 5" id="KW-1003">Cell membrane</keyword>
<dbReference type="PANTHER" id="PTHR39344">
    <property type="entry name" value="UPF0182 PROTEIN SLL1060"/>
    <property type="match status" value="1"/>
</dbReference>
<organism evidence="6 7">
    <name type="scientific">Clostridium oceanicum</name>
    <dbReference type="NCBI Taxonomy" id="1543"/>
    <lineage>
        <taxon>Bacteria</taxon>
        <taxon>Bacillati</taxon>
        <taxon>Bacillota</taxon>
        <taxon>Clostridia</taxon>
        <taxon>Eubacteriales</taxon>
        <taxon>Clostridiaceae</taxon>
        <taxon>Clostridium</taxon>
    </lineage>
</organism>
<evidence type="ECO:0000256" key="1">
    <source>
        <dbReference type="ARBA" id="ARBA00022475"/>
    </source>
</evidence>
<keyword evidence="7" id="KW-1185">Reference proteome</keyword>
<evidence type="ECO:0000256" key="3">
    <source>
        <dbReference type="ARBA" id="ARBA00022989"/>
    </source>
</evidence>
<comment type="similarity">
    <text evidence="5">Belongs to the UPF0182 family.</text>
</comment>
<keyword evidence="4 5" id="KW-0472">Membrane</keyword>
<dbReference type="InterPro" id="IPR005372">
    <property type="entry name" value="UPF0182"/>
</dbReference>
<feature type="transmembrane region" description="Helical" evidence="5">
    <location>
        <begin position="95"/>
        <end position="117"/>
    </location>
</feature>
<evidence type="ECO:0000256" key="2">
    <source>
        <dbReference type="ARBA" id="ARBA00022692"/>
    </source>
</evidence>
<dbReference type="HAMAP" id="MF_01600">
    <property type="entry name" value="UPF0182"/>
    <property type="match status" value="1"/>
</dbReference>
<reference evidence="7" key="1">
    <citation type="journal article" date="2019" name="Int. J. Syst. Evol. Microbiol.">
        <title>The Global Catalogue of Microorganisms (GCM) 10K type strain sequencing project: providing services to taxonomists for standard genome sequencing and annotation.</title>
        <authorList>
            <consortium name="The Broad Institute Genomics Platform"/>
            <consortium name="The Broad Institute Genome Sequencing Center for Infectious Disease"/>
            <person name="Wu L."/>
            <person name="Ma J."/>
        </authorList>
    </citation>
    <scope>NUCLEOTIDE SEQUENCE [LARGE SCALE GENOMIC DNA]</scope>
    <source>
        <strain evidence="7">JCM 1407</strain>
    </source>
</reference>
<protein>
    <recommendedName>
        <fullName evidence="5">UPF0182 protein GCM10008906_06490</fullName>
    </recommendedName>
</protein>
<name>A0ABP3ULV2_9CLOT</name>
<evidence type="ECO:0000256" key="4">
    <source>
        <dbReference type="ARBA" id="ARBA00023136"/>
    </source>
</evidence>
<evidence type="ECO:0000313" key="7">
    <source>
        <dbReference type="Proteomes" id="UP001501510"/>
    </source>
</evidence>
<comment type="subcellular location">
    <subcellularLocation>
        <location evidence="5">Cell membrane</location>
        <topology evidence="5">Multi-pass membrane protein</topology>
    </subcellularLocation>
</comment>
<dbReference type="RefSeq" id="WP_343758820.1">
    <property type="nucleotide sequence ID" value="NZ_BAAACG010000004.1"/>
</dbReference>
<dbReference type="Pfam" id="PF03699">
    <property type="entry name" value="UPF0182"/>
    <property type="match status" value="1"/>
</dbReference>
<comment type="caution">
    <text evidence="6">The sequence shown here is derived from an EMBL/GenBank/DDBJ whole genome shotgun (WGS) entry which is preliminary data.</text>
</comment>
<dbReference type="Proteomes" id="UP001501510">
    <property type="component" value="Unassembled WGS sequence"/>
</dbReference>
<dbReference type="EMBL" id="BAAACG010000004">
    <property type="protein sequence ID" value="GAA0734400.1"/>
    <property type="molecule type" value="Genomic_DNA"/>
</dbReference>
<feature type="transmembrane region" description="Helical" evidence="5">
    <location>
        <begin position="208"/>
        <end position="231"/>
    </location>
</feature>
<feature type="transmembrane region" description="Helical" evidence="5">
    <location>
        <begin position="49"/>
        <end position="69"/>
    </location>
</feature>
<feature type="transmembrane region" description="Helical" evidence="5">
    <location>
        <begin position="155"/>
        <end position="174"/>
    </location>
</feature>
<evidence type="ECO:0000256" key="5">
    <source>
        <dbReference type="HAMAP-Rule" id="MF_01600"/>
    </source>
</evidence>
<feature type="transmembrane region" description="Helical" evidence="5">
    <location>
        <begin position="7"/>
        <end position="29"/>
    </location>
</feature>
<accession>A0ABP3ULV2</accession>
<gene>
    <name evidence="6" type="ORF">GCM10008906_06490</name>
</gene>
<feature type="transmembrane region" description="Helical" evidence="5">
    <location>
        <begin position="251"/>
        <end position="272"/>
    </location>
</feature>
<feature type="transmembrane region" description="Helical" evidence="5">
    <location>
        <begin position="279"/>
        <end position="300"/>
    </location>
</feature>
<evidence type="ECO:0000313" key="6">
    <source>
        <dbReference type="EMBL" id="GAA0734400.1"/>
    </source>
</evidence>
<keyword evidence="2 5" id="KW-0812">Transmembrane</keyword>
<proteinExistence type="inferred from homology"/>
<dbReference type="NCBIfam" id="NF000825">
    <property type="entry name" value="PRK00068.1"/>
    <property type="match status" value="1"/>
</dbReference>
<keyword evidence="3 5" id="KW-1133">Transmembrane helix</keyword>
<dbReference type="PANTHER" id="PTHR39344:SF1">
    <property type="entry name" value="UPF0182 PROTEIN SLL1060"/>
    <property type="match status" value="1"/>
</dbReference>
<sequence>MKKKNLLGFIIIFAIIILAFLSGIVDFIVNIKWFKEVGYLSVYFTKIKAILIMIIPIFIISFISIWLYYRSLKNNIKKNNLINIEESKRKIGKRIFYIMDVIISFFISYTFASTYWYRILQFTNSVDFNIKDPTFSKDVSFYVFKLPLIESTYRVIMLLLGFLVIITFVFYFLVNLKDKIEYGKDFKENIREIKFTDNNIKKFAGKQLAVLSFLIMIFIAIGYLIKSWNLVYSPNGVVFGASYTDIHVSLIFYRIISVAAAISSVVIFLSVLKEKFKPIIISVIAIIALIIINGVSAGIVQNFVVKSNEKTLEQPYIKNNIDLTRKAFDIDKTETVPFEVKNDLTKKDIRDNKESIDNIIINSFKPTLEFYNQVQIIRYYYNFHDADIDRYNIKDKYNQVFVAAREIDTEALNPNTWQNRHLIYTHGYGAVMNKVNSVTSEGQPDFVIKDIPPNNKTKIPFTDPRIYFGEKTNDYAVVNTKISEFDYPKGDSNKTNKYAGDAGINMTFGNKLLFAINKKEINFILSKDIKSDSKILINRNIVERAKKIAPFLKYDGDPYMVINKGKIYWILDGYTNTDRYPYSEPYDNINYIRNSAKVVIDSTNGKTDFYMMNNNDPIIKSYNKIFDGLFKNINEMPKELREHIKYPKDLFNIQSKVLGKYHVKDPGVFYNGEDLWEVSRNKKKVEGEKDESDAPYMITKLPGQEKEEMILLNYFNVMKKDNMIALFATRMDGDNYGKKIVYKLPADKTIYSPYLFKQKINQDTTISKELSLWNKEGSQVQYGDTVILPIKNSLLYIEPLYLRASGKNSIPEMKRIIMSYGDKLILANTIEEGIQNIFDYKDKKDTVISKDDKKDTSPKTADISKAKDYYNKAVEAQKKGDWTEYGKNINELGKLLNDLK</sequence>